<dbReference type="FunFam" id="2.40.70.10:FF:000115">
    <property type="entry name" value="Lysosomal aspartic protease"/>
    <property type="match status" value="1"/>
</dbReference>
<dbReference type="Gene3D" id="3.40.30.10">
    <property type="entry name" value="Glutaredoxin"/>
    <property type="match status" value="1"/>
</dbReference>
<evidence type="ECO:0000313" key="15">
    <source>
        <dbReference type="EMBL" id="URD77028.1"/>
    </source>
</evidence>
<organism evidence="15 16">
    <name type="scientific">Musa troglodytarum</name>
    <name type="common">fe'i banana</name>
    <dbReference type="NCBI Taxonomy" id="320322"/>
    <lineage>
        <taxon>Eukaryota</taxon>
        <taxon>Viridiplantae</taxon>
        <taxon>Streptophyta</taxon>
        <taxon>Embryophyta</taxon>
        <taxon>Tracheophyta</taxon>
        <taxon>Spermatophyta</taxon>
        <taxon>Magnoliopsida</taxon>
        <taxon>Liliopsida</taxon>
        <taxon>Zingiberales</taxon>
        <taxon>Musaceae</taxon>
        <taxon>Musa</taxon>
    </lineage>
</organism>
<dbReference type="Gene3D" id="2.40.70.10">
    <property type="entry name" value="Acid Proteases"/>
    <property type="match status" value="2"/>
</dbReference>
<evidence type="ECO:0000256" key="6">
    <source>
        <dbReference type="ARBA" id="ARBA00023157"/>
    </source>
</evidence>
<feature type="region of interest" description="Disordered" evidence="12">
    <location>
        <begin position="17"/>
        <end position="48"/>
    </location>
</feature>
<evidence type="ECO:0000256" key="7">
    <source>
        <dbReference type="ARBA" id="ARBA00023180"/>
    </source>
</evidence>
<keyword evidence="16" id="KW-1185">Reference proteome</keyword>
<dbReference type="OrthoDB" id="771136at2759"/>
<dbReference type="GO" id="GO:0006508">
    <property type="term" value="P:proteolysis"/>
    <property type="evidence" value="ECO:0007669"/>
    <property type="project" value="UniProtKB-KW"/>
</dbReference>
<dbReference type="PANTHER" id="PTHR47966:SF76">
    <property type="entry name" value="ASPARTIC PROTEINASE A1"/>
    <property type="match status" value="1"/>
</dbReference>
<dbReference type="InterPro" id="IPR007856">
    <property type="entry name" value="SapB_1"/>
</dbReference>
<evidence type="ECO:0000256" key="3">
    <source>
        <dbReference type="ARBA" id="ARBA00022750"/>
    </source>
</evidence>
<dbReference type="SUPFAM" id="SSF50630">
    <property type="entry name" value="Acid proteases"/>
    <property type="match status" value="1"/>
</dbReference>
<evidence type="ECO:0000256" key="2">
    <source>
        <dbReference type="ARBA" id="ARBA00022670"/>
    </source>
</evidence>
<accession>A0A9E7EJJ8</accession>
<evidence type="ECO:0000259" key="13">
    <source>
        <dbReference type="PROSITE" id="PS50015"/>
    </source>
</evidence>
<dbReference type="CDD" id="cd02980">
    <property type="entry name" value="TRX_Fd_family"/>
    <property type="match status" value="1"/>
</dbReference>
<evidence type="ECO:0000256" key="5">
    <source>
        <dbReference type="ARBA" id="ARBA00023145"/>
    </source>
</evidence>
<keyword evidence="5" id="KW-0865">Zymogen</keyword>
<evidence type="ECO:0000256" key="1">
    <source>
        <dbReference type="ARBA" id="ARBA00007447"/>
    </source>
</evidence>
<evidence type="ECO:0000256" key="11">
    <source>
        <dbReference type="SAM" id="Coils"/>
    </source>
</evidence>
<feature type="active site" evidence="8">
    <location>
        <position position="587"/>
    </location>
</feature>
<dbReference type="PROSITE" id="PS50015">
    <property type="entry name" value="SAP_B"/>
    <property type="match status" value="1"/>
</dbReference>
<dbReference type="Proteomes" id="UP001055439">
    <property type="component" value="Chromosome 1"/>
</dbReference>
<evidence type="ECO:0000256" key="12">
    <source>
        <dbReference type="SAM" id="MobiDB-lite"/>
    </source>
</evidence>
<dbReference type="SUPFAM" id="SSF47862">
    <property type="entry name" value="Saposin"/>
    <property type="match status" value="1"/>
</dbReference>
<dbReference type="AlphaFoldDB" id="A0A9E7EJJ8"/>
<keyword evidence="11" id="KW-0175">Coiled coil</keyword>
<feature type="disulfide bond" evidence="9">
    <location>
        <begin position="578"/>
        <end position="582"/>
    </location>
</feature>
<feature type="disulfide bond" evidence="9">
    <location>
        <begin position="413"/>
        <end position="419"/>
    </location>
</feature>
<feature type="domain" description="Peptidase A1" evidence="14">
    <location>
        <begin position="382"/>
        <end position="795"/>
    </location>
</feature>
<feature type="active site" evidence="8">
    <location>
        <position position="400"/>
    </location>
</feature>
<evidence type="ECO:0000256" key="4">
    <source>
        <dbReference type="ARBA" id="ARBA00022801"/>
    </source>
</evidence>
<keyword evidence="3 10" id="KW-0064">Aspartyl protease</keyword>
<dbReference type="InterPro" id="IPR021109">
    <property type="entry name" value="Peptidase_aspartic_dom_sf"/>
</dbReference>
<keyword evidence="7" id="KW-0325">Glycoprotein</keyword>
<evidence type="ECO:0000256" key="8">
    <source>
        <dbReference type="PIRSR" id="PIRSR601461-1"/>
    </source>
</evidence>
<keyword evidence="6 9" id="KW-1015">Disulfide bond</keyword>
<feature type="domain" description="Saposin B-type" evidence="13">
    <location>
        <begin position="668"/>
        <end position="709"/>
    </location>
</feature>
<evidence type="ECO:0000259" key="14">
    <source>
        <dbReference type="PROSITE" id="PS51767"/>
    </source>
</evidence>
<dbReference type="CDD" id="cd06098">
    <property type="entry name" value="phytepsin"/>
    <property type="match status" value="1"/>
</dbReference>
<dbReference type="Pfam" id="PF00026">
    <property type="entry name" value="Asp"/>
    <property type="match status" value="1"/>
</dbReference>
<reference evidence="15" key="1">
    <citation type="submission" date="2022-05" db="EMBL/GenBank/DDBJ databases">
        <title>The Musa troglodytarum L. genome provides insights into the mechanism of non-climacteric behaviour and enrichment of carotenoids.</title>
        <authorList>
            <person name="Wang J."/>
        </authorList>
    </citation>
    <scope>NUCLEOTIDE SEQUENCE</scope>
    <source>
        <tissue evidence="15">Leaf</tissue>
    </source>
</reference>
<dbReference type="InterPro" id="IPR036249">
    <property type="entry name" value="Thioredoxin-like_sf"/>
</dbReference>
<name>A0A9E7EJJ8_9LILI</name>
<gene>
    <name evidence="15" type="ORF">MUK42_09500</name>
</gene>
<dbReference type="InterPro" id="IPR011001">
    <property type="entry name" value="Saposin-like"/>
</dbReference>
<dbReference type="InterPro" id="IPR008139">
    <property type="entry name" value="SaposinB_dom"/>
</dbReference>
<protein>
    <submittedName>
        <fullName evidence="15">Saposin-like type B, region 2</fullName>
    </submittedName>
</protein>
<dbReference type="PROSITE" id="PS00141">
    <property type="entry name" value="ASP_PROTEASE"/>
    <property type="match status" value="2"/>
</dbReference>
<dbReference type="PANTHER" id="PTHR47966">
    <property type="entry name" value="BETA-SITE APP-CLEAVING ENZYME, ISOFORM A-RELATED"/>
    <property type="match status" value="1"/>
</dbReference>
<dbReference type="GO" id="GO:0004190">
    <property type="term" value="F:aspartic-type endopeptidase activity"/>
    <property type="evidence" value="ECO:0007669"/>
    <property type="project" value="UniProtKB-KW"/>
</dbReference>
<feature type="coiled-coil region" evidence="11">
    <location>
        <begin position="122"/>
        <end position="155"/>
    </location>
</feature>
<keyword evidence="4 10" id="KW-0378">Hydrolase</keyword>
<dbReference type="SUPFAM" id="SSF52833">
    <property type="entry name" value="Thioredoxin-like"/>
    <property type="match status" value="1"/>
</dbReference>
<dbReference type="InterPro" id="IPR033869">
    <property type="entry name" value="Phytepsin"/>
</dbReference>
<dbReference type="FunFam" id="2.40.70.10:FF:000044">
    <property type="entry name" value="Lysosomal aspartic protease"/>
    <property type="match status" value="1"/>
</dbReference>
<dbReference type="GO" id="GO:0006629">
    <property type="term" value="P:lipid metabolic process"/>
    <property type="evidence" value="ECO:0007669"/>
    <property type="project" value="InterPro"/>
</dbReference>
<dbReference type="InterPro" id="IPR033121">
    <property type="entry name" value="PEPTIDASE_A1"/>
</dbReference>
<comment type="similarity">
    <text evidence="1 10">Belongs to the peptidase A1 family.</text>
</comment>
<keyword evidence="2 10" id="KW-0645">Protease</keyword>
<dbReference type="Gene3D" id="1.10.225.10">
    <property type="entry name" value="Saposin-like"/>
    <property type="match status" value="1"/>
</dbReference>
<dbReference type="PRINTS" id="PR00792">
    <property type="entry name" value="PEPSIN"/>
</dbReference>
<evidence type="ECO:0000313" key="16">
    <source>
        <dbReference type="Proteomes" id="UP001055439"/>
    </source>
</evidence>
<dbReference type="InterPro" id="IPR001461">
    <property type="entry name" value="Aspartic_peptidase_A1"/>
</dbReference>
<dbReference type="Pfam" id="PF05184">
    <property type="entry name" value="SapB_1"/>
    <property type="match status" value="1"/>
</dbReference>
<proteinExistence type="inferred from homology"/>
<dbReference type="PROSITE" id="PS51767">
    <property type="entry name" value="PEPTIDASE_A1"/>
    <property type="match status" value="1"/>
</dbReference>
<dbReference type="EMBL" id="CP097502">
    <property type="protein sequence ID" value="URD77028.1"/>
    <property type="molecule type" value="Genomic_DNA"/>
</dbReference>
<dbReference type="InterPro" id="IPR001969">
    <property type="entry name" value="Aspartic_peptidase_AS"/>
</dbReference>
<evidence type="ECO:0000256" key="10">
    <source>
        <dbReference type="RuleBase" id="RU000454"/>
    </source>
</evidence>
<sequence>MEVSGAILRRYPSVSGARALRDSGSTAPAGPSTAGFGRTTRVSAPPCGVPSGGGRGAFSGAGHLKYYASPVRCGEGRRKKEEKKRAKLAKGLSKDLAALCTLGIGADPGEGLAREVKGKMILEAAELLLAELNQLRAQEKETKRKRREAKAARRKGCNADEVVRISKPTSIAAPEWTPQTPVSECCSRGGTAVVEKRMNKIEVCMGGKCRSSGAPALMEELNKKIGLEGAVVGCKCMGKCRDGPNLRVLDRSSTDASTNPLCIGVGFDDVATIVANFFGEKEEGLTAAQCTDKVPGGLFKMGQKYLLWCICFWCLTCSLLHASSDGLLRIKLNKRPLDRNTLDAATIVRKENLHSQNNAIHRYLEDSDIDIVSLKNYMDAQYFGEIGIGSPPQNFSVIFDTGSSNLWVTSSKCFFSVPCYFHHKYKSGSSSTYGKNGKSCKITYGSGTISGFFSQDNVQVGGLVVKDQIFVEATKESSLSFLLAKFDGILGLGFQEISVGNYPPIWYNMAKQGLIENKVFSFWLNRDTDDMNGGEIVFGGVDSKHYKGDHTYVSVSRKGYWQFEMGDFLIDGQSTGFCSGGCAAIVDSGTSLLTGPTTIIAQVNHAIGAEGIVSMECKEIVNEYGEMILELLIAEVCSDAFSFLVCCPNNTDIQSVLEKQKDKTSVNHDVLCTSCEMAVIWIENQLRRNQTKEHILAYANELCERLPSPLGESVVDCNQIASMPNVAFTIGKRTFSLTPKEYVLKVEQGGTAVCLSGFTAFDIPPPQGPLWILGDVFMGAYHTVFDFGNNSIGFAESA</sequence>
<evidence type="ECO:0000256" key="9">
    <source>
        <dbReference type="PIRSR" id="PIRSR601461-2"/>
    </source>
</evidence>